<evidence type="ECO:0000259" key="3">
    <source>
        <dbReference type="SMART" id="SM01119"/>
    </source>
</evidence>
<dbReference type="RefSeq" id="WP_092864244.1">
    <property type="nucleotide sequence ID" value="NZ_FOQH01000011.1"/>
</dbReference>
<dbReference type="Gene3D" id="3.20.20.10">
    <property type="entry name" value="Alanine racemase"/>
    <property type="match status" value="1"/>
</dbReference>
<dbReference type="Gene3D" id="2.40.37.20">
    <property type="entry name" value="D-serine dehydratase-like domain"/>
    <property type="match status" value="1"/>
</dbReference>
<protein>
    <submittedName>
        <fullName evidence="4">3-hydroxy-D-aspartate aldolase</fullName>
    </submittedName>
</protein>
<accession>A0A1I3MMU2</accession>
<dbReference type="SUPFAM" id="SSF51419">
    <property type="entry name" value="PLP-binding barrel"/>
    <property type="match status" value="1"/>
</dbReference>
<dbReference type="GO" id="GO:0036088">
    <property type="term" value="P:D-serine catabolic process"/>
    <property type="evidence" value="ECO:0007669"/>
    <property type="project" value="TreeGrafter"/>
</dbReference>
<evidence type="ECO:0000256" key="2">
    <source>
        <dbReference type="ARBA" id="ARBA00023239"/>
    </source>
</evidence>
<keyword evidence="2" id="KW-0456">Lyase</keyword>
<dbReference type="Proteomes" id="UP000199377">
    <property type="component" value="Unassembled WGS sequence"/>
</dbReference>
<evidence type="ECO:0000256" key="1">
    <source>
        <dbReference type="ARBA" id="ARBA00005323"/>
    </source>
</evidence>
<dbReference type="AlphaFoldDB" id="A0A1I3MMU2"/>
<dbReference type="Pfam" id="PF01168">
    <property type="entry name" value="Ala_racemase_N"/>
    <property type="match status" value="1"/>
</dbReference>
<name>A0A1I3MMU2_9RHOB</name>
<dbReference type="CDD" id="cd06819">
    <property type="entry name" value="PLPDE_III_LS_D-TA"/>
    <property type="match status" value="1"/>
</dbReference>
<evidence type="ECO:0000313" key="4">
    <source>
        <dbReference type="EMBL" id="SFI98317.1"/>
    </source>
</evidence>
<dbReference type="InterPro" id="IPR026956">
    <property type="entry name" value="D-ser_dehydrat-like_dom"/>
</dbReference>
<dbReference type="EMBL" id="FOQH01000011">
    <property type="protein sequence ID" value="SFI98317.1"/>
    <property type="molecule type" value="Genomic_DNA"/>
</dbReference>
<comment type="similarity">
    <text evidence="1">Belongs to the DSD1 family.</text>
</comment>
<sequence length="389" mass="40765">MPSDPLPGLEPGLEPGYDVPALPGMSLAEIETPALLLDLDLAEANIALMAARAAAAGVALRPHAKSHRSAEIARMQIEAGAAGVCCQKVAEAEAMIRGGVPDVLLTNDLVDPRKMARAARLARTARITAIADDLSMIPAWSAAARAEGVELPMLVEIDAGSAACGAEPGAPAAEIAKAIDAAPGLRFAGMQAYCGVAQHIRSPAERRAKIEAAAERVRLTLDALERAGLDCPWITGGGTGSWEFEAAGPWTEVQCGSYVFMDADYQRDAAAPGQALGEFANALILLTTVMSKARPGVAMCDAGLKVQSMESGPPRILEPDPGNSGLEVLGCADEHARVADPNDLLRLGDRLRMTPGHCDPTVNLHDWLVGVRGDTVERLIRVSARGRSW</sequence>
<feature type="domain" description="D-serine dehydratase-like" evidence="3">
    <location>
        <begin position="282"/>
        <end position="372"/>
    </location>
</feature>
<dbReference type="STRING" id="1114924.SAMN05216258_111175"/>
<dbReference type="PANTHER" id="PTHR28004">
    <property type="entry name" value="ZGC:162816-RELATED"/>
    <property type="match status" value="1"/>
</dbReference>
<dbReference type="InterPro" id="IPR051466">
    <property type="entry name" value="D-amino_acid_metab_enzyme"/>
</dbReference>
<proteinExistence type="inferred from homology"/>
<dbReference type="InterPro" id="IPR042208">
    <property type="entry name" value="D-ser_dehydrat-like_sf"/>
</dbReference>
<dbReference type="Pfam" id="PF14031">
    <property type="entry name" value="D-ser_dehydrat"/>
    <property type="match status" value="1"/>
</dbReference>
<dbReference type="PANTHER" id="PTHR28004:SF2">
    <property type="entry name" value="D-SERINE DEHYDRATASE"/>
    <property type="match status" value="1"/>
</dbReference>
<dbReference type="InterPro" id="IPR001608">
    <property type="entry name" value="Ala_racemase_N"/>
</dbReference>
<organism evidence="4 5">
    <name type="scientific">Albimonas pacifica</name>
    <dbReference type="NCBI Taxonomy" id="1114924"/>
    <lineage>
        <taxon>Bacteria</taxon>
        <taxon>Pseudomonadati</taxon>
        <taxon>Pseudomonadota</taxon>
        <taxon>Alphaproteobacteria</taxon>
        <taxon>Rhodobacterales</taxon>
        <taxon>Paracoccaceae</taxon>
        <taxon>Albimonas</taxon>
    </lineage>
</organism>
<dbReference type="SMART" id="SM01119">
    <property type="entry name" value="D-ser_dehydrat"/>
    <property type="match status" value="1"/>
</dbReference>
<dbReference type="GO" id="GO:0008721">
    <property type="term" value="F:D-serine ammonia-lyase activity"/>
    <property type="evidence" value="ECO:0007669"/>
    <property type="project" value="TreeGrafter"/>
</dbReference>
<reference evidence="4 5" key="1">
    <citation type="submission" date="2016-10" db="EMBL/GenBank/DDBJ databases">
        <authorList>
            <person name="de Groot N.N."/>
        </authorList>
    </citation>
    <scope>NUCLEOTIDE SEQUENCE [LARGE SCALE GENOMIC DNA]</scope>
    <source>
        <strain evidence="4 5">CGMCC 1.11030</strain>
    </source>
</reference>
<gene>
    <name evidence="4" type="ORF">SAMN05216258_111175</name>
</gene>
<dbReference type="InterPro" id="IPR029066">
    <property type="entry name" value="PLP-binding_barrel"/>
</dbReference>
<evidence type="ECO:0000313" key="5">
    <source>
        <dbReference type="Proteomes" id="UP000199377"/>
    </source>
</evidence>
<keyword evidence="5" id="KW-1185">Reference proteome</keyword>
<dbReference type="OrthoDB" id="9772497at2"/>